<evidence type="ECO:0000256" key="3">
    <source>
        <dbReference type="ARBA" id="ARBA00014962"/>
    </source>
</evidence>
<evidence type="ECO:0000256" key="1">
    <source>
        <dbReference type="ARBA" id="ARBA00004162"/>
    </source>
</evidence>
<dbReference type="PANTHER" id="PTHR33909">
    <property type="entry name" value="SEC TRANSLOCON ACCESSORY COMPLEX SUBUNIT YAJC"/>
    <property type="match status" value="1"/>
</dbReference>
<evidence type="ECO:0000313" key="13">
    <source>
        <dbReference type="Proteomes" id="UP000490980"/>
    </source>
</evidence>
<dbReference type="Pfam" id="PF02699">
    <property type="entry name" value="YajC"/>
    <property type="match status" value="1"/>
</dbReference>
<keyword evidence="7" id="KW-0653">Protein transport</keyword>
<evidence type="ECO:0000256" key="11">
    <source>
        <dbReference type="SAM" id="Phobius"/>
    </source>
</evidence>
<dbReference type="InterPro" id="IPR003849">
    <property type="entry name" value="Preprotein_translocase_YajC"/>
</dbReference>
<evidence type="ECO:0000256" key="5">
    <source>
        <dbReference type="ARBA" id="ARBA00022475"/>
    </source>
</evidence>
<keyword evidence="6 11" id="KW-0812">Transmembrane</keyword>
<keyword evidence="4" id="KW-0813">Transport</keyword>
<evidence type="ECO:0000256" key="7">
    <source>
        <dbReference type="ARBA" id="ARBA00022927"/>
    </source>
</evidence>
<dbReference type="EMBL" id="JAARLZ010000004">
    <property type="protein sequence ID" value="NII06534.1"/>
    <property type="molecule type" value="Genomic_DNA"/>
</dbReference>
<evidence type="ECO:0000256" key="10">
    <source>
        <dbReference type="ARBA" id="ARBA00023136"/>
    </source>
</evidence>
<evidence type="ECO:0000256" key="9">
    <source>
        <dbReference type="ARBA" id="ARBA00023010"/>
    </source>
</evidence>
<comment type="similarity">
    <text evidence="2">Belongs to the YajC family.</text>
</comment>
<dbReference type="RefSeq" id="WP_166947588.1">
    <property type="nucleotide sequence ID" value="NZ_CP077072.1"/>
</dbReference>
<dbReference type="GO" id="GO:0015031">
    <property type="term" value="P:protein transport"/>
    <property type="evidence" value="ECO:0007669"/>
    <property type="project" value="UniProtKB-KW"/>
</dbReference>
<name>A0A7X5UA15_9GAMM</name>
<keyword evidence="5" id="KW-1003">Cell membrane</keyword>
<evidence type="ECO:0000256" key="8">
    <source>
        <dbReference type="ARBA" id="ARBA00022989"/>
    </source>
</evidence>
<dbReference type="AlphaFoldDB" id="A0A7X5UA15"/>
<evidence type="ECO:0000313" key="12">
    <source>
        <dbReference type="EMBL" id="NII06534.1"/>
    </source>
</evidence>
<dbReference type="NCBIfam" id="TIGR00739">
    <property type="entry name" value="yajC"/>
    <property type="match status" value="1"/>
</dbReference>
<comment type="subcellular location">
    <subcellularLocation>
        <location evidence="1">Cell membrane</location>
        <topology evidence="1">Single-pass membrane protein</topology>
    </subcellularLocation>
</comment>
<dbReference type="PRINTS" id="PR01853">
    <property type="entry name" value="YAJCTRNLCASE"/>
</dbReference>
<proteinExistence type="inferred from homology"/>
<dbReference type="PANTHER" id="PTHR33909:SF1">
    <property type="entry name" value="SEC TRANSLOCON ACCESSORY COMPLEX SUBUNIT YAJC"/>
    <property type="match status" value="1"/>
</dbReference>
<comment type="caution">
    <text evidence="12">The sequence shown here is derived from an EMBL/GenBank/DDBJ whole genome shotgun (WGS) entry which is preliminary data.</text>
</comment>
<evidence type="ECO:0000256" key="4">
    <source>
        <dbReference type="ARBA" id="ARBA00022448"/>
    </source>
</evidence>
<keyword evidence="9" id="KW-0811">Translocation</keyword>
<keyword evidence="13" id="KW-1185">Reference proteome</keyword>
<sequence length="117" mass="12254">MSLTTFATVAQQGAAGATAGAQQGGALGLSPLIMMAVLFGIFYFMMIRPQMKRQKEHRALLSALAKGDEVVMSGGMAGRIEDVGESFVRVEIAPGTVVQVQKGSITQVLPKGSLKKS</sequence>
<reference evidence="12 13" key="1">
    <citation type="submission" date="2020-03" db="EMBL/GenBank/DDBJ databases">
        <authorList>
            <person name="Lai Q."/>
        </authorList>
    </citation>
    <scope>NUCLEOTIDE SEQUENCE [LARGE SCALE GENOMIC DNA]</scope>
    <source>
        <strain evidence="12 13">CCUG 25036</strain>
    </source>
</reference>
<evidence type="ECO:0000256" key="2">
    <source>
        <dbReference type="ARBA" id="ARBA00006742"/>
    </source>
</evidence>
<dbReference type="Proteomes" id="UP000490980">
    <property type="component" value="Unassembled WGS sequence"/>
</dbReference>
<dbReference type="SMART" id="SM01323">
    <property type="entry name" value="YajC"/>
    <property type="match status" value="1"/>
</dbReference>
<accession>A0A7X5UA15</accession>
<feature type="transmembrane region" description="Helical" evidence="11">
    <location>
        <begin position="26"/>
        <end position="45"/>
    </location>
</feature>
<keyword evidence="10 11" id="KW-0472">Membrane</keyword>
<keyword evidence="8 11" id="KW-1133">Transmembrane helix</keyword>
<protein>
    <recommendedName>
        <fullName evidence="3">Sec translocon accessory complex subunit YajC</fullName>
    </recommendedName>
</protein>
<organism evidence="12 13">
    <name type="scientific">Luteibacter anthropi</name>
    <dbReference type="NCBI Taxonomy" id="564369"/>
    <lineage>
        <taxon>Bacteria</taxon>
        <taxon>Pseudomonadati</taxon>
        <taxon>Pseudomonadota</taxon>
        <taxon>Gammaproteobacteria</taxon>
        <taxon>Lysobacterales</taxon>
        <taxon>Rhodanobacteraceae</taxon>
        <taxon>Luteibacter</taxon>
    </lineage>
</organism>
<evidence type="ECO:0000256" key="6">
    <source>
        <dbReference type="ARBA" id="ARBA00022692"/>
    </source>
</evidence>
<dbReference type="GO" id="GO:0005886">
    <property type="term" value="C:plasma membrane"/>
    <property type="evidence" value="ECO:0007669"/>
    <property type="project" value="UniProtKB-SubCell"/>
</dbReference>
<gene>
    <name evidence="12" type="primary">yajC</name>
    <name evidence="12" type="ORF">HBF25_09065</name>
</gene>